<protein>
    <recommendedName>
        <fullName evidence="5">4Fe-4S ferredoxin-type domain-containing protein</fullName>
    </recommendedName>
</protein>
<dbReference type="GO" id="GO:0015995">
    <property type="term" value="P:chlorophyll biosynthetic process"/>
    <property type="evidence" value="ECO:0007669"/>
    <property type="project" value="InterPro"/>
</dbReference>
<name>Q1PXI3_KUEST</name>
<keyword evidence="2" id="KW-0479">Metal-binding</keyword>
<dbReference type="InterPro" id="IPR013580">
    <property type="entry name" value="LI-POR_suB-like_C"/>
</dbReference>
<keyword evidence="4" id="KW-0411">Iron-sulfur</keyword>
<dbReference type="GO" id="GO:0046872">
    <property type="term" value="F:metal ion binding"/>
    <property type="evidence" value="ECO:0007669"/>
    <property type="project" value="UniProtKB-KW"/>
</dbReference>
<dbReference type="Pfam" id="PF01077">
    <property type="entry name" value="NIR_SIR"/>
    <property type="match status" value="1"/>
</dbReference>
<sequence>MKFDSILLWQFSFKELSLEWDESATLLLEKVPPFVHKKVRDRVESLAREQGKNLITSVEVIAAREAFAFNQNLPPQTVNKETETGKLSVLRKYQKYFDAQGNPVLYQAKACRGAEVNCPFLIKDSEILADKLREKLKELHFTDRLIEKIEGRILPHHTMKLAVAGCPNSCSMPQIKDFGVHAVEPVFVDAECECIECMKCVEACREDAITVKDAQVTIDKEKCVECGICAKVCPVGTIKASEVKFRVMIGGKLGRHPRFALELFPNTDESTVLKALEVCAEMIISNKEEHRFRVLVEQKGIEEIKNKI</sequence>
<proteinExistence type="predicted"/>
<dbReference type="Gene3D" id="3.30.413.10">
    <property type="entry name" value="Sulfite Reductase Hemoprotein, domain 1"/>
    <property type="match status" value="1"/>
</dbReference>
<keyword evidence="1" id="KW-0004">4Fe-4S</keyword>
<evidence type="ECO:0000313" key="6">
    <source>
        <dbReference type="EMBL" id="CAJ71936.1"/>
    </source>
</evidence>
<dbReference type="GO" id="GO:0051539">
    <property type="term" value="F:4 iron, 4 sulfur cluster binding"/>
    <property type="evidence" value="ECO:0007669"/>
    <property type="project" value="UniProtKB-KW"/>
</dbReference>
<dbReference type="InterPro" id="IPR017896">
    <property type="entry name" value="4Fe4S_Fe-S-bd"/>
</dbReference>
<dbReference type="InterPro" id="IPR042298">
    <property type="entry name" value="P-CP_red_C"/>
</dbReference>
<dbReference type="InterPro" id="IPR006067">
    <property type="entry name" value="NO2/SO3_Rdtase_4Fe4S_dom"/>
</dbReference>
<accession>Q1PXI3</accession>
<dbReference type="EMBL" id="CT573073">
    <property type="protein sequence ID" value="CAJ71936.1"/>
    <property type="molecule type" value="Genomic_DNA"/>
</dbReference>
<dbReference type="SUPFAM" id="SSF54862">
    <property type="entry name" value="4Fe-4S ferredoxins"/>
    <property type="match status" value="1"/>
</dbReference>
<organism evidence="6">
    <name type="scientific">Kuenenia stuttgartiensis</name>
    <dbReference type="NCBI Taxonomy" id="174633"/>
    <lineage>
        <taxon>Bacteria</taxon>
        <taxon>Pseudomonadati</taxon>
        <taxon>Planctomycetota</taxon>
        <taxon>Candidatus Brocadiia</taxon>
        <taxon>Candidatus Brocadiales</taxon>
        <taxon>Candidatus Brocadiaceae</taxon>
        <taxon>Candidatus Kuenenia</taxon>
    </lineage>
</organism>
<dbReference type="PANTHER" id="PTHR24960">
    <property type="entry name" value="PHOTOSYSTEM I IRON-SULFUR CENTER-RELATED"/>
    <property type="match status" value="1"/>
</dbReference>
<reference evidence="6" key="1">
    <citation type="journal article" date="2006" name="Nature">
        <title>Deciphering the evolution and metabolism of an anammox bacterium from a community genome.</title>
        <authorList>
            <person name="Strous M."/>
            <person name="Pelletier E."/>
            <person name="Mangenot S."/>
            <person name="Rattei T."/>
            <person name="Lehner A."/>
            <person name="Taylor M.W."/>
            <person name="Horn M."/>
            <person name="Daims H."/>
            <person name="Bartol-Mavel D."/>
            <person name="Wincker P."/>
            <person name="Barbe V."/>
            <person name="Fonknechten N."/>
            <person name="Vallenet D."/>
            <person name="Segurens B."/>
            <person name="Schenowitz-Truong C."/>
            <person name="Medigue C."/>
            <person name="Collingro A."/>
            <person name="Snel B."/>
            <person name="Dutilh B.E."/>
            <person name="OpDenCamp H.J.M."/>
            <person name="vanDerDrift C."/>
            <person name="Cirpus I."/>
            <person name="vanDePas-Schoonen K.T."/>
            <person name="Harhangi H.R."/>
            <person name="vanNiftrik L."/>
            <person name="Schmid M."/>
            <person name="Keltjens J."/>
            <person name="vanDeVossenberg J."/>
            <person name="Kartal B."/>
            <person name="Meier H."/>
            <person name="Frishman D."/>
            <person name="Huynen M.A."/>
            <person name="Mewes H."/>
            <person name="Weissenbach J."/>
            <person name="Jetten M.S.M."/>
            <person name="Wagner M."/>
            <person name="LePaslier D."/>
        </authorList>
    </citation>
    <scope>NUCLEOTIDE SEQUENCE</scope>
</reference>
<evidence type="ECO:0000256" key="3">
    <source>
        <dbReference type="ARBA" id="ARBA00023004"/>
    </source>
</evidence>
<dbReference type="InterPro" id="IPR045854">
    <property type="entry name" value="NO2/SO3_Rdtase_4Fe4S_sf"/>
</dbReference>
<dbReference type="GO" id="GO:0015979">
    <property type="term" value="P:photosynthesis"/>
    <property type="evidence" value="ECO:0007669"/>
    <property type="project" value="InterPro"/>
</dbReference>
<feature type="domain" description="4Fe-4S ferredoxin-type" evidence="5">
    <location>
        <begin position="184"/>
        <end position="213"/>
    </location>
</feature>
<gene>
    <name evidence="6" type="ORF">kustc1191</name>
</gene>
<dbReference type="AlphaFoldDB" id="Q1PXI3"/>
<evidence type="ECO:0000259" key="5">
    <source>
        <dbReference type="PROSITE" id="PS51379"/>
    </source>
</evidence>
<dbReference type="Pfam" id="PF00037">
    <property type="entry name" value="Fer4"/>
    <property type="match status" value="1"/>
</dbReference>
<keyword evidence="3" id="KW-0408">Iron</keyword>
<dbReference type="Pfam" id="PF08369">
    <property type="entry name" value="PCP_red"/>
    <property type="match status" value="1"/>
</dbReference>
<dbReference type="PROSITE" id="PS51379">
    <property type="entry name" value="4FE4S_FER_2"/>
    <property type="match status" value="2"/>
</dbReference>
<dbReference type="PROSITE" id="PS00198">
    <property type="entry name" value="4FE4S_FER_1"/>
    <property type="match status" value="1"/>
</dbReference>
<feature type="domain" description="4Fe-4S ferredoxin-type" evidence="5">
    <location>
        <begin position="214"/>
        <end position="243"/>
    </location>
</feature>
<evidence type="ECO:0000256" key="2">
    <source>
        <dbReference type="ARBA" id="ARBA00022723"/>
    </source>
</evidence>
<evidence type="ECO:0000256" key="1">
    <source>
        <dbReference type="ARBA" id="ARBA00022485"/>
    </source>
</evidence>
<evidence type="ECO:0000256" key="4">
    <source>
        <dbReference type="ARBA" id="ARBA00023014"/>
    </source>
</evidence>
<dbReference type="InterPro" id="IPR050157">
    <property type="entry name" value="PSI_iron-sulfur_center"/>
</dbReference>
<dbReference type="PANTHER" id="PTHR24960:SF79">
    <property type="entry name" value="PHOTOSYSTEM I IRON-SULFUR CENTER"/>
    <property type="match status" value="1"/>
</dbReference>
<dbReference type="InterPro" id="IPR017900">
    <property type="entry name" value="4Fe4S_Fe_S_CS"/>
</dbReference>
<dbReference type="Gene3D" id="3.30.70.20">
    <property type="match status" value="1"/>
</dbReference>
<reference evidence="6" key="2">
    <citation type="submission" date="2006-01" db="EMBL/GenBank/DDBJ databases">
        <authorList>
            <person name="Genoscope"/>
        </authorList>
    </citation>
    <scope>NUCLEOTIDE SEQUENCE</scope>
</reference>
<dbReference type="Gene3D" id="1.10.8.550">
    <property type="entry name" value="Proto-chlorophyllide reductase 57 kD subunit B"/>
    <property type="match status" value="1"/>
</dbReference>
<dbReference type="GO" id="GO:0020037">
    <property type="term" value="F:heme binding"/>
    <property type="evidence" value="ECO:0007669"/>
    <property type="project" value="InterPro"/>
</dbReference>
<dbReference type="GO" id="GO:0016491">
    <property type="term" value="F:oxidoreductase activity"/>
    <property type="evidence" value="ECO:0007669"/>
    <property type="project" value="InterPro"/>
</dbReference>
<dbReference type="SUPFAM" id="SSF56014">
    <property type="entry name" value="Nitrite and sulphite reductase 4Fe-4S domain-like"/>
    <property type="match status" value="1"/>
</dbReference>